<accession>A0A3M6QIR1</accession>
<dbReference type="AlphaFoldDB" id="A0A3M6QIR1"/>
<reference evidence="2 3" key="1">
    <citation type="submission" date="2018-10" db="EMBL/GenBank/DDBJ databases">
        <title>Comamonadaceae CDC group NO-1 genome sequencing and assembly.</title>
        <authorList>
            <person name="Bernier A.-M."/>
            <person name="Bernard K."/>
        </authorList>
    </citation>
    <scope>NUCLEOTIDE SEQUENCE [LARGE SCALE GENOMIC DNA]</scope>
    <source>
        <strain evidence="2 3">NML161473</strain>
    </source>
</reference>
<dbReference type="Pfam" id="PF06097">
    <property type="entry name" value="DUF945"/>
    <property type="match status" value="1"/>
</dbReference>
<protein>
    <submittedName>
        <fullName evidence="2">DUF945 family protein</fullName>
    </submittedName>
</protein>
<proteinExistence type="predicted"/>
<feature type="region of interest" description="Disordered" evidence="1">
    <location>
        <begin position="447"/>
        <end position="467"/>
    </location>
</feature>
<dbReference type="EMBL" id="RDQL01000001">
    <property type="protein sequence ID" value="RMX02845.1"/>
    <property type="molecule type" value="Genomic_DNA"/>
</dbReference>
<keyword evidence="3" id="KW-1185">Reference proteome</keyword>
<name>A0A3M6QIR1_9BURK</name>
<evidence type="ECO:0000313" key="3">
    <source>
        <dbReference type="Proteomes" id="UP000267035"/>
    </source>
</evidence>
<dbReference type="InterPro" id="IPR010352">
    <property type="entry name" value="DUF945"/>
</dbReference>
<comment type="caution">
    <text evidence="2">The sequence shown here is derived from an EMBL/GenBank/DDBJ whole genome shotgun (WGS) entry which is preliminary data.</text>
</comment>
<evidence type="ECO:0000256" key="1">
    <source>
        <dbReference type="SAM" id="MobiDB-lite"/>
    </source>
</evidence>
<feature type="region of interest" description="Disordered" evidence="1">
    <location>
        <begin position="242"/>
        <end position="261"/>
    </location>
</feature>
<sequence length="497" mass="54144">MPRLPFSGKGRGAMTQSAKRLAATVAVLATVAALAYGGATWYVGLRIEQHVRAGHEHLAAYAARRGVPVRLHYQRGIGSARATSFIGPAPGSQGQPLRIEHHIHHGPLPGLRSLGLARWDSHMPLPQAERADAAATAATPPHLHLQGRLGWRGQARLHWSAPTWQWANAQGRWRIGAVALAQTIHPHTRRYHSQLQWQGLHWQSHAGHAWELGAVQGEDDYTWPAPLQHRRQGHSRYTVQHLRQQQPVSAHPHTPPPLHAQDLTFTLNAQPSASDAAHPPRPALYLQAQAQAGALHATLGDGLESAGPAALALALRPIDLADFESLLPYLAPLLAAWAGQEDPAAALAQWPLAQQQRLHALSAALAARNLRLELERLDLHTPQGPLHLSAWVSAPALAAIDLAYLPYSLLPKLHASVHLSVPQALAEPWLHDLPALIAQGWFTHAGDAGGRGESHEESANSGGSAPKRIETRWRYQGGFSTLNDRPFEPGRLEQWLR</sequence>
<dbReference type="Proteomes" id="UP000267035">
    <property type="component" value="Unassembled WGS sequence"/>
</dbReference>
<evidence type="ECO:0000313" key="2">
    <source>
        <dbReference type="EMBL" id="RMX02845.1"/>
    </source>
</evidence>
<organism evidence="2 3">
    <name type="scientific">Allofranklinella schreckenbergeri</name>
    <dbReference type="NCBI Taxonomy" id="1076744"/>
    <lineage>
        <taxon>Bacteria</taxon>
        <taxon>Pseudomonadati</taxon>
        <taxon>Pseudomonadota</taxon>
        <taxon>Betaproteobacteria</taxon>
        <taxon>Burkholderiales</taxon>
        <taxon>Comamonadaceae</taxon>
        <taxon>Allofranklinella</taxon>
    </lineage>
</organism>
<gene>
    <name evidence="2" type="ORF">EBQ25_01125</name>
</gene>